<feature type="compositionally biased region" description="Basic and acidic residues" evidence="1">
    <location>
        <begin position="715"/>
        <end position="726"/>
    </location>
</feature>
<feature type="domain" description="Duffy-antigen binding N-terminal" evidence="7">
    <location>
        <begin position="125"/>
        <end position="190"/>
    </location>
</feature>
<evidence type="ECO:0000259" key="5">
    <source>
        <dbReference type="Pfam" id="PF11556"/>
    </source>
</evidence>
<protein>
    <submittedName>
        <fullName evidence="8">Receptor gamma form</fullName>
    </submittedName>
</protein>
<dbReference type="InterPro" id="IPR021015">
    <property type="entry name" value="Duffy-antigen-binding_C"/>
</dbReference>
<feature type="domain" description="Duffy-antigen binding C-terminal" evidence="6">
    <location>
        <begin position="693"/>
        <end position="745"/>
    </location>
</feature>
<feature type="compositionally biased region" description="Polar residues" evidence="1">
    <location>
        <begin position="614"/>
        <end position="623"/>
    </location>
</feature>
<accession>A0A1B1E6K1</accession>
<sequence>MEGKKKKRFLFFLPVLLLSHKVNNVLLERMNGTLLLESENEYVQGENDRILATGHHYMEDDHIEQWLQGTDGSRIGRVQQNVKYEYGVTEVKIKDAQMNGKRTNRILKESTDDAQNFMDNNNIGEEANGEHKTDSKTDNGRNVNNLVMLDYGMSGSGHPSETLDNVPGLVTEHEGKSLRNSSEGGGHPYDMGQTKTMSSGVMNDAFLQKNVMRKCNDKRRRGVRDWDCPPKRDVCIPDRRYQLCMMEITNLIDNTNTHFHNDITFRKLYLEKKIIYDVGAEGDLLLKKNNNVSNQDLCNDVRWSLEDFGDIIMGTDMESIGFSRVVEKNLSSIFGTDADAKVHRKQWWDQHKKEFWKTMMSSVKKKLGWHSTWTCNENVQLNVEPQIYRWIREWGRDYMSELSIEVRKLREKCDRRFYYVAKNVCMVFPCNNACTSYEEWITRKKKQWDILSNKFSIVKEAQNIETAGIVTAYDILKQELNQFNVVAFENEINNRDEAYIDLCICGDRKVKTNTQEIVKNVESAPNLGAQNLKSTIQSISSSKEDTVQKDSAHENVNNDADSSTISAATPGGTDPGDGNGMGDVPSKGGVTTDEIPTVESVPAPAERTDVPDASLSTGDGQNNVHNVTGAASAGEVGNVDESGVPGAGIPGVGVPGAISPAEAANPGVSGEDPISTSTAAGVGVSPHVGDVPGPDTNHSEGPTSLSGTENLESNESVHETTDHTTHSLENTNGGSEKGFQKHDFRNNDVPNDESSSDETAHVYGHQRNSIREDETEGEDHMNNGNFMKNLKRNQFYSLNNWIHDKLDIKQYENRDVNATREKIILMSEVSKCNNSVSLKYCNSIEDRMSSSTCSKDERTNLCCSISDFCLNYFEVYSYDYHNCMKNEFEDPSYKCFTKGSFTSVAYFAAGGAFLILLLLMAARNMNNNGPEEEATFNDFEEYCDNIHRIPLMPNDIEHIQTSTPMDYS</sequence>
<evidence type="ECO:0000259" key="7">
    <source>
        <dbReference type="Pfam" id="PF12377"/>
    </source>
</evidence>
<dbReference type="InterPro" id="IPR021032">
    <property type="entry name" value="Duffy-antigen-binding_N"/>
</dbReference>
<evidence type="ECO:0000256" key="1">
    <source>
        <dbReference type="SAM" id="MobiDB-lite"/>
    </source>
</evidence>
<dbReference type="Pfam" id="PF05424">
    <property type="entry name" value="Duffy_binding"/>
    <property type="match status" value="1"/>
</dbReference>
<dbReference type="InterPro" id="IPR008602">
    <property type="entry name" value="Duffy-antigen-binding"/>
</dbReference>
<dbReference type="InterPro" id="IPR021620">
    <property type="entry name" value="EBA-175_C"/>
</dbReference>
<keyword evidence="2" id="KW-1133">Transmembrane helix</keyword>
<organism evidence="8 9">
    <name type="scientific">Plasmodium coatneyi</name>
    <dbReference type="NCBI Taxonomy" id="208452"/>
    <lineage>
        <taxon>Eukaryota</taxon>
        <taxon>Sar</taxon>
        <taxon>Alveolata</taxon>
        <taxon>Apicomplexa</taxon>
        <taxon>Aconoidasida</taxon>
        <taxon>Haemosporida</taxon>
        <taxon>Plasmodiidae</taxon>
        <taxon>Plasmodium</taxon>
    </lineage>
</organism>
<dbReference type="InterPro" id="IPR043057">
    <property type="entry name" value="EBA-175_C_sf"/>
</dbReference>
<keyword evidence="2" id="KW-0812">Transmembrane</keyword>
<feature type="compositionally biased region" description="Polar residues" evidence="1">
    <location>
        <begin position="554"/>
        <end position="567"/>
    </location>
</feature>
<name>A0A1B1E6K1_9APIC</name>
<dbReference type="KEGG" id="pcot:PCOAH_00048070"/>
<dbReference type="Gene3D" id="1.20.1310.20">
    <property type="entry name" value="Duffy-antigen binding domain"/>
    <property type="match status" value="1"/>
</dbReference>
<dbReference type="OrthoDB" id="376429at2759"/>
<dbReference type="RefSeq" id="XP_019917320.1">
    <property type="nucleotide sequence ID" value="XM_020061590.1"/>
</dbReference>
<dbReference type="Gene3D" id="1.20.58.830">
    <property type="match status" value="1"/>
</dbReference>
<keyword evidence="8" id="KW-0675">Receptor</keyword>
<evidence type="ECO:0000313" key="9">
    <source>
        <dbReference type="Proteomes" id="UP000092716"/>
    </source>
</evidence>
<feature type="compositionally biased region" description="Polar residues" evidence="1">
    <location>
        <begin position="699"/>
        <end position="714"/>
    </location>
</feature>
<feature type="region of interest" description="Disordered" evidence="1">
    <location>
        <begin position="658"/>
        <end position="783"/>
    </location>
</feature>
<keyword evidence="2" id="KW-0472">Membrane</keyword>
<dbReference type="Gene3D" id="1.10.1740.170">
    <property type="entry name" value="Erythrocyte binding antigen 175 region VI"/>
    <property type="match status" value="1"/>
</dbReference>
<evidence type="ECO:0000256" key="3">
    <source>
        <dbReference type="SAM" id="SignalP"/>
    </source>
</evidence>
<proteinExistence type="predicted"/>
<dbReference type="SUPFAM" id="SSF140924">
    <property type="entry name" value="Duffy binding domain-like"/>
    <property type="match status" value="1"/>
</dbReference>
<dbReference type="AlphaFoldDB" id="A0A1B1E6K1"/>
<feature type="transmembrane region" description="Helical" evidence="2">
    <location>
        <begin position="904"/>
        <end position="922"/>
    </location>
</feature>
<dbReference type="Pfam" id="PF11556">
    <property type="entry name" value="EBA-175_VI"/>
    <property type="match status" value="1"/>
</dbReference>
<feature type="chain" id="PRO_5008521672" evidence="3">
    <location>
        <begin position="28"/>
        <end position="968"/>
    </location>
</feature>
<dbReference type="Pfam" id="PF12377">
    <property type="entry name" value="DuffyBP_N"/>
    <property type="match status" value="1"/>
</dbReference>
<dbReference type="GO" id="GO:0046789">
    <property type="term" value="F:host cell surface receptor binding"/>
    <property type="evidence" value="ECO:0007669"/>
    <property type="project" value="InterPro"/>
</dbReference>
<keyword evidence="9" id="KW-1185">Reference proteome</keyword>
<feature type="domain" description="Duffy-antigen binding" evidence="4">
    <location>
        <begin position="233"/>
        <end position="365"/>
    </location>
</feature>
<dbReference type="GeneID" id="30911538"/>
<dbReference type="FunFam" id="1.10.1740.170:FF:000001">
    <property type="entry name" value="Erythrocyte binding antigen"/>
    <property type="match status" value="1"/>
</dbReference>
<feature type="domain" description="Erythrocyte binding antigen 175 C-terminal" evidence="5">
    <location>
        <begin position="818"/>
        <end position="896"/>
    </location>
</feature>
<gene>
    <name evidence="8" type="ORF">PCOAH_00048070</name>
</gene>
<evidence type="ECO:0000259" key="6">
    <source>
        <dbReference type="Pfam" id="PF12361"/>
    </source>
</evidence>
<feature type="region of interest" description="Disordered" evidence="1">
    <location>
        <begin position="539"/>
        <end position="623"/>
    </location>
</feature>
<feature type="compositionally biased region" description="Basic and acidic residues" evidence="1">
    <location>
        <begin position="128"/>
        <end position="139"/>
    </location>
</feature>
<dbReference type="GO" id="GO:0016020">
    <property type="term" value="C:membrane"/>
    <property type="evidence" value="ECO:0007669"/>
    <property type="project" value="InterPro"/>
</dbReference>
<dbReference type="InterPro" id="IPR042202">
    <property type="entry name" value="Duffy-ag-bd_sf"/>
</dbReference>
<evidence type="ECO:0000259" key="4">
    <source>
        <dbReference type="Pfam" id="PF05424"/>
    </source>
</evidence>
<feature type="compositionally biased region" description="Basic and acidic residues" evidence="1">
    <location>
        <begin position="542"/>
        <end position="553"/>
    </location>
</feature>
<keyword evidence="3" id="KW-0732">Signal</keyword>
<feature type="signal peptide" evidence="3">
    <location>
        <begin position="1"/>
        <end position="27"/>
    </location>
</feature>
<dbReference type="EMBL" id="CP016251">
    <property type="protein sequence ID" value="ANQ10625.1"/>
    <property type="molecule type" value="Genomic_DNA"/>
</dbReference>
<dbReference type="Pfam" id="PF12361">
    <property type="entry name" value="DBP"/>
    <property type="match status" value="1"/>
</dbReference>
<feature type="region of interest" description="Disordered" evidence="1">
    <location>
        <begin position="118"/>
        <end position="141"/>
    </location>
</feature>
<evidence type="ECO:0000256" key="2">
    <source>
        <dbReference type="SAM" id="Phobius"/>
    </source>
</evidence>
<reference evidence="9" key="1">
    <citation type="submission" date="2016-06" db="EMBL/GenBank/DDBJ databases">
        <title>First high quality genome sequence of Plasmodium coatneyi using continuous long reads from single molecule, real-time sequencing.</title>
        <authorList>
            <person name="Chien J.-T."/>
            <person name="Pakala S.B."/>
            <person name="Geraldo J.A."/>
            <person name="Lapp S.A."/>
            <person name="Barnwell J.W."/>
            <person name="Kissinger J.C."/>
            <person name="Galinski M.R."/>
            <person name="Humphrey J.C."/>
        </authorList>
    </citation>
    <scope>NUCLEOTIDE SEQUENCE [LARGE SCALE GENOMIC DNA]</scope>
    <source>
        <strain evidence="9">Hackeri</strain>
    </source>
</reference>
<dbReference type="VEuPathDB" id="PlasmoDB:PCOAH_00048070"/>
<evidence type="ECO:0000313" key="8">
    <source>
        <dbReference type="EMBL" id="ANQ10625.1"/>
    </source>
</evidence>
<dbReference type="Proteomes" id="UP000092716">
    <property type="component" value="Chromosome 13"/>
</dbReference>